<evidence type="ECO:0008006" key="3">
    <source>
        <dbReference type="Google" id="ProtNLM"/>
    </source>
</evidence>
<gene>
    <name evidence="1" type="ORF">PSAL_029920</name>
</gene>
<dbReference type="NCBIfam" id="NF038065">
    <property type="entry name" value="Pr6Pr"/>
    <property type="match status" value="1"/>
</dbReference>
<keyword evidence="2" id="KW-1185">Reference proteome</keyword>
<sequence>MAQPAAMEFRSRSLSPLARSLAALAALAAAGALILEIVDSVLADPDQALVAILWRHARYFTILTNALVFVTFAGMTLSRRMAWGGWLGGMTTWIAITGLVYHVLLARPLTGLAFWADLGLHSVVPVLTLLWWLAFAPKARLSPGSALTWLAWPLIYILYVLARGHADGKYPYFFLDPMDVGWDGVTIWSGIIGLAFFVAGLVLVAIARMLRR</sequence>
<protein>
    <recommendedName>
        <fullName evidence="3">FAR-17a/AIG1-like protein</fullName>
    </recommendedName>
</protein>
<evidence type="ECO:0000313" key="1">
    <source>
        <dbReference type="EMBL" id="QPM91737.1"/>
    </source>
</evidence>
<name>A0A418SGD3_9RHOB</name>
<reference evidence="1 2" key="1">
    <citation type="submission" date="2020-08" db="EMBL/GenBank/DDBJ databases">
        <title>Genome sequence of Rhodobacteraceae bacterium Lw-13e.</title>
        <authorList>
            <person name="Poehlein A."/>
            <person name="Wolter L."/>
            <person name="Daniel R."/>
            <person name="Brinkhoff T."/>
        </authorList>
    </citation>
    <scope>NUCLEOTIDE SEQUENCE [LARGE SCALE GENOMIC DNA]</scope>
    <source>
        <strain evidence="1 2">Lw-13e</strain>
    </source>
</reference>
<dbReference type="InterPro" id="IPR049713">
    <property type="entry name" value="Pr6Pr-like"/>
</dbReference>
<evidence type="ECO:0000313" key="2">
    <source>
        <dbReference type="Proteomes" id="UP000283786"/>
    </source>
</evidence>
<dbReference type="Proteomes" id="UP000283786">
    <property type="component" value="Chromosome"/>
</dbReference>
<dbReference type="EMBL" id="CP060436">
    <property type="protein sequence ID" value="QPM91737.1"/>
    <property type="molecule type" value="Genomic_DNA"/>
</dbReference>
<organism evidence="1 2">
    <name type="scientific">Pseudooceanicola algae</name>
    <dbReference type="NCBI Taxonomy" id="1537215"/>
    <lineage>
        <taxon>Bacteria</taxon>
        <taxon>Pseudomonadati</taxon>
        <taxon>Pseudomonadota</taxon>
        <taxon>Alphaproteobacteria</taxon>
        <taxon>Rhodobacterales</taxon>
        <taxon>Paracoccaceae</taxon>
        <taxon>Pseudooceanicola</taxon>
    </lineage>
</organism>
<dbReference type="AlphaFoldDB" id="A0A418SGD3"/>
<proteinExistence type="predicted"/>
<accession>A0A418SGD3</accession>
<dbReference type="KEGG" id="palw:PSAL_029920"/>